<dbReference type="NCBIfam" id="TIGR01733">
    <property type="entry name" value="AA-adenyl-dom"/>
    <property type="match status" value="5"/>
</dbReference>
<organism evidence="7 8">
    <name type="scientific">Mycobacterium mantenii</name>
    <dbReference type="NCBI Taxonomy" id="560555"/>
    <lineage>
        <taxon>Bacteria</taxon>
        <taxon>Bacillati</taxon>
        <taxon>Actinomycetota</taxon>
        <taxon>Actinomycetes</taxon>
        <taxon>Mycobacteriales</taxon>
        <taxon>Mycobacteriaceae</taxon>
        <taxon>Mycobacterium</taxon>
        <taxon>Mycobacterium avium complex (MAC)</taxon>
    </lineage>
</organism>
<comment type="cofactor">
    <cofactor evidence="1">
        <name>pantetheine 4'-phosphate</name>
        <dbReference type="ChEBI" id="CHEBI:47942"/>
    </cofactor>
</comment>
<dbReference type="GO" id="GO:0005829">
    <property type="term" value="C:cytosol"/>
    <property type="evidence" value="ECO:0007669"/>
    <property type="project" value="TreeGrafter"/>
</dbReference>
<dbReference type="GO" id="GO:0072330">
    <property type="term" value="P:monocarboxylic acid biosynthetic process"/>
    <property type="evidence" value="ECO:0007669"/>
    <property type="project" value="UniProtKB-ARBA"/>
</dbReference>
<dbReference type="CDD" id="cd02440">
    <property type="entry name" value="AdoMet_MTases"/>
    <property type="match status" value="2"/>
</dbReference>
<dbReference type="PROSITE" id="PS00455">
    <property type="entry name" value="AMP_BINDING"/>
    <property type="match status" value="5"/>
</dbReference>
<dbReference type="GO" id="GO:0008610">
    <property type="term" value="P:lipid biosynthetic process"/>
    <property type="evidence" value="ECO:0007669"/>
    <property type="project" value="UniProtKB-ARBA"/>
</dbReference>
<dbReference type="UniPathway" id="UPA00011"/>
<feature type="domain" description="Carrier" evidence="6">
    <location>
        <begin position="6007"/>
        <end position="6082"/>
    </location>
</feature>
<dbReference type="Proteomes" id="UP000192760">
    <property type="component" value="Unassembled WGS sequence"/>
</dbReference>
<keyword evidence="3" id="KW-0596">Phosphopantetheine</keyword>
<feature type="domain" description="Carrier" evidence="6">
    <location>
        <begin position="3494"/>
        <end position="3569"/>
    </location>
</feature>
<evidence type="ECO:0000313" key="8">
    <source>
        <dbReference type="Proteomes" id="UP000192760"/>
    </source>
</evidence>
<dbReference type="InterPro" id="IPR045851">
    <property type="entry name" value="AMP-bd_C_sf"/>
</dbReference>
<dbReference type="Pfam" id="PF08242">
    <property type="entry name" value="Methyltransf_12"/>
    <property type="match status" value="2"/>
</dbReference>
<dbReference type="Gene3D" id="1.10.1200.10">
    <property type="entry name" value="ACP-like"/>
    <property type="match status" value="5"/>
</dbReference>
<dbReference type="GO" id="GO:0003824">
    <property type="term" value="F:catalytic activity"/>
    <property type="evidence" value="ECO:0007669"/>
    <property type="project" value="InterPro"/>
</dbReference>
<dbReference type="InterPro" id="IPR036736">
    <property type="entry name" value="ACP-like_sf"/>
</dbReference>
<dbReference type="InterPro" id="IPR029063">
    <property type="entry name" value="SAM-dependent_MTases_sf"/>
</dbReference>
<evidence type="ECO:0000256" key="5">
    <source>
        <dbReference type="ARBA" id="ARBA00022737"/>
    </source>
</evidence>
<sequence length="6543" mass="699144">MVLICEPCGPPTDPDDRAHPLTRGQLDIWLSQETGQSGTEWQLGLFVKIEGTVERDALQWAISRAVYEAEACRAGIFEVDGQVFQRAVEYPEVELAFFDLSRSVDPVQEAHELASSIQRTPMPFTGPLFRFALLRTRLDEFILFACGHHIVVDGSGIALVGQRIASVYSAIVSGAPIPPSIFGSLQDLVDFESEYEASNDYLDDQAYWTKNVPAESGSQYRLPQAADEHDAYCFSAPVRLDAVVLRRVHELSRAWNVPRSSVLTAACALLVRGWCSEDSEVVLDFPVSRRVGPELKTLPGMVAGVVPLVLKVSPESTVAGFCAHVDMRIREALQHQRFPVQALERKIHARGLGGPAERVSVNFLPSSFTVSFGGVPASASYTNIGPRGGFGLIFSGDGDQLYLGTAGAGQLFSSIDVANLARRLQRILVAMAADSGRRLSSVDVLDPGEHASLDGWGNRAVLTAPPPTSASVPVLFAAQVARAPKAVALVSGEHSWTYREVEAAANRLAHLLADQGAGPGQCVALLFPRCAEAIVAILAVLKTGAAYLPIDPALPAARIGFMVADAAPVAAVTTSALAERLTESGLRVIDVDDPRIDTYPDTALPAPAADDIAYIIYTSGTTGVPKGVAITHQNVTQLMASMDASLPPGPGQVWSQWHSYSFDISGWEIFGALLRGGRLVVVSESVASSPADFHALLVTEKVSVLSQTPSAVGMLSPEALESVTLLVGGEACPADVVDRWAPGRVMINEYGPTETTMWVALSAPLAAGTGAPPIGSPLSGSALFVLDGWLRPLPAGVIGELYVAGAGLATGYWRRSGLTASRFVACPFGGSGARMYRTGDLVYWGPDGQLRYLGRADEQVKIRGHRVELGEIQSALAALDGVDQAVVIAREDRPGDKRLVGYITGTADPAGLGSALAERLPSYMVPAAVVVLDALPLTPNGKLDKRALPAPEYQDIYRYRAPANPTEEILAGIYAQVLGLERVGVDDSFFDLGGDSLLAMRVIAAVNTTLGAGLAVRALFEAPTIAQLAPRIGEGSGGLAPLVAGQRPTVVPLSFAQSRLWFLDRFEGGVATYNMPTAFRISGGLNVEALDAALDDVIARHESLRTVFPEVEGVPVQQVLPAEAGMWRRGGAAVISVPERDVVDELVALAGYRFDLSTEVPIRAQIYAVGPEQYVVGIVVHHIAFDGWSLAPMVRDVGEAYARRCEGQAPQWAPLAVQYVDYTLWQREQFGDLDESDSAIAAQLAYWKQALAGLPERLELPTDRPYPPVTDYRGASAIVDWPVELQQHVARVGHEHNATSFMVIQAALSVLLSELSASSDVAVGFPIAGRRDPALDELVGFFVNTLVLRVDLAGDPSFVELLAQVRQRSMAAFEHQDVPFEVLVDRLNPTRSLTHHPLIQVIFAWQNFPGLSDSDPVANPAAGLALGDLQVTPLRADTQTARMDLVFFLREHWTEAGEPAGIWGTVEYRTDVFDASTIDTLIERFRRVLWALTAEPTRRLSSVDVLDADEHAYLDGLGHRAVLTESMTPVSIPALFAAQVARAPEAVAISFDGRSMTYRELDEAANRLARLLASHGVGPGECVALLFSRSAEAIVSILAVLKAGAAYLPIDPMVPDARMRFIMADAAPIAAVTTAVLRARLDGSDLTVIDVEDRRIATQPSTALPAPAADDLAHIIYTSGTTGTPKGVAVTHQNVTRLFDSLDVGIDMAPGQVWTQCHSLSFDYSVWEIWGALLHGGRLVVVPEEVTRSPEDLHALLVAERVSVLSQTPSAAGMLSRQGLDSAALMVAGEACPTDMVDRWAPGRVMINGYGPTETTVYATISAPLRPGSGAVPIGSPVPGAALFVLDNLLRPAPAGVVGELYVAGRGVGVGYVRRAGLTASRFVACPFGGPGARMYRTGDLVRWGADGQLTYLGRADEQVKIRGYRIELGEIEAVLAAHPRVGQAAVITHTAPSGSFEGVSDKQLVGYVVLDPEMMLVREPDREAQLVEQWQGVYEGLYSGETFTAGARTELGEDFGGWNSSYTEAPIPLEQMREWRAAAVDRIRALNPRRVLEIGVGSGLLLAPLAPECDEYWGTDFSAPTIRTLRAAVASQPWGDRVRLRVQPADVTDGLPDGHFDVVVLNSVIQYFPSAGYLLDVLAAAMRLLAPGGALFIGDVRNLSLLRAFTTGVVSTDTADDDATAAVRERVRREMLAEQELLLAPEFFIGLAQLIPDIAAVDVQLKAMHAVNELSGYRYEVVLHKAPVAVRSLAELPSQPWQRFASLAALAEYLRSQDLPELRVTGVPHAGIWPDVALARALADAGDRVSVGELRAGISASDAVLPHQCQLLGLELGYATAVTWSPTAGLVDVIYTRSAEPRVVSDLYLPGAGVGSLAGHVNDPAAIERVAELRSFAAERLPEFMVPAAVMVVESLPLTVNGKLDRRGLPAPEFVSAAAYRAPRDDRERVLAALFGEVLGVARVGIDESFFDLGGHSLSATRLIARLRAELGVEVPIRALFDAYTVAGLAEWIGAHAGARECAPLVAQQRPAVVPLSYAQQRLWFIDQLQGPSPVYNMPVALRLSGSLDAEALGVALADVVGRQESLRTVFAAPDGIPQQLVVPAERADFGWQVVDASGWPAGRLQEAIGAVVRHTFDLATEIPLRATLFRVGEDEHVLVAVVHHIAADGWSIAPLVADLGVAYASRSAGQAPDWAPLAVQYVDYTLWQREQLGDLADSDSRIAAQLAYWEQALAGMPERLQLPTDRPYPAVADHRGASVAVEWPAELQQQVARLADEHNATGFMVVQAALAVLLSQLSGNNDVAVGFPIAGRGDPALDELVGFFVNTLILRVDLGGDLTVAELLGQVRARSLAAYEHQDVPFEVLVERLNPTRSLTHHPLVQVMFAWQNLAWDSSDPAAGLALGEVQISPLAAETHTARMDLAFSLAERFTEAGEPAGISGSVEFRTDVFDAASIEVLIERLGRVLAAMTADPNRRLLTVDLLDAPEHTRLDEIGNRAVLTRSAIGASIPVLFAEQVARTPEAVAVTFDGASMTYRELDEAANRVAHLLAAHGAGPGQWVALLFERSAEAIVAILAVLKTGAAYLPIDPAVPDTRLHFIVADAAPTVAVTTPELRSRLDGNDLAVVDVRDPRIDTQPGTALSPPAADDLAHIIYTSGTTGVPKGVAVAHSNVTQLIESLDAGLPQVKVWPHCHSLAFDASVWEIWAPLLHGGRVVVVPEAVVRSPADFHDLLVAEQVNMLLQTPSAVGMLAREGLESVALVVAAEACSAEVVDQWAPGRVMVNAYGPTETTVIVTISAPLAAGSGAPPIGGPVPGAALFVLDRSLRPVPPGVVGELYVAGRGVGVGYLGRPGLSASRFVACPFGGPGARMYRTGDLVSWGADGQLVYGGRADEQVKIRGYRIELGEVQAALAAVDGVDQAVVIAREDRPGDKRLVGYITGTADPATARRRLADRLPTYMVPATVMVLEALPLTVNNKLDTRALPAPEYTDGDHYRAPATPTEEILAGIYAQVLGLERVGIDDSFFDLGGDSLSAMRVITAINTILDTHVAVRTLFGAPTVAQLAPHIGEGSGGRQRLAPQQRPAVVPLSFAQQRLWFLDQLHGPSPVYNMAVALRLSGKLDADAFGAALFDVVGRQEGLRTLFPAPEGIPQQLVVPVERADFGWQVVDVTDWPAAQLDEAMGAVARHSFDLANEIPLRATLFRIAEDEHVLVAVVHHIAGDGWSVQPLVADLGVAYASRCAGQEPDWAPLPVQYVDYTLWQRAQLGDLDDSDSRIAAQLAYWQQALDGMPERLELPTDRSYPPVADYRGASVAVDWPADLQRRVVRVAREHNATSFMVVQAALAVLLSELSASLDVAVGFPIAGRDDPALDDLVGFFVNTLVLRVDLAGDPTVAELLAQVRARSLTAYEHQDVPFELLVDRLNPTRSLTHHPLVQVMLAWQNLPWNSSNPAAGLTLGEAQATPLPAETHTARMDLAFSLAERFTEAGDGAGISGSVEFRTDVFDAASIELLIERLRRVLVAITDDPARRVSSVDVLDSPEHALLDEIGNRATLAQPGTGASIPELFAAQVARAPEAVAVTFEGHSMTYRELDEAANRLAHLLTGQGVGPGDVVALLLERSAQAVVAMLAVLKAGAAYLAIDPMLPAARMQFMVADAAPMVAITTAKLADHLDGCHLLVIDVDDPRIDGYPDTALRAPNPDNVAYLIYTSGTTGLPKGVAVTHHNLAHVAESTPPDLPAAQAWTQCHSFAFDFSVWEIWAALLGGGRLVVVPDAVTASPDDFHALLVAEHVNVLTQTPSAVAALSPQGLESAALLLGGEACPAEVVDRWAPGRVVINAYGPTEATIYASMSSPLAAGSGAVPIGAPVPTAALFVLDQWLRPVPAGVVGELYVAGRGVACGYLGRAGLTGSRFVASPFGEPGTRMYRTGDLVRWGADGQLRYLGRADEQVKIRGYRIELGEVQSALAALDGVEQAVVIAREDRAGDKRLVGYVTGAADPTEIRARLGQRLPTYMVPSAVVVLEALPLTVSGKLDARALPAPEYTASGYRAPGTPTEEILAGIYAQVLGLERVGVDDSFFDLGGDSLSAMRLIAAVNTSLDAGLAVRTLFEAPTVAQLAPRIGGDGHRRKPLVAGPRPSAVPLSFAQSRLWFLDRFEGGVATYNMPIAFRISGALDTEALDAALDDVIARHESLRTVFPDVNGVPLQQVLPAEAGMWRRGGAAVVSLSEQDVVGELVALAGYRFDLSTEIPIRAQIFAVAPEQYVVGIVLHHIVFDGWSMAPMVRDVAEAYRARRQGRAPDWAPLAVQYVDYTLWQLDWLGSESDPDSVIAGQLAYWREQLADLPEVVSLPTDRPRPPVPSYRGDWVEVRIEPQLWAGVKALAAAHNATASMVMQAVMAVLLHRVGVGEDVAMGTPIAGRLDQALDELVGFFVNTWVLRVGVNPTQRFSDVLEQVRQRALDAYGNQDVPFDQLVEQLNPVRSTAHHPLFQVAVAFQNNVRPEVALDGVSIEPLGVSTRTAKFDLDFDLTEVATEDPAAPMVAGMATYATDLFDRATIERLVTWLGRVIEAVVADPSVVVGDVALLDRDERDLVLSDWSGAEVQAPVGVAPELLTVAVAADPDAVAVLDGTRSVSYRELDAWSTRLARVLIETGVGPDRAVGVATDRCVELVVAWWAVIKAGGVYVPVDRTHPVERIATVLETVGAVCVLTGGADSVAGAEGRPVLRIDGLDLAGRSAEAITDADRRGALRADCAAYVIFTSGSTGVPKGVAVSHAGLLGMAAAQRAVFRLGADARVLMVAAPTFDASVFEVLLAVGSGSTLVVAPPDVYAGQALTALLQGRQVSTAVMTPTVLSSLDRARLDELGTLITAGETCPAEVVAAWAPGRRMFNAYGPTEATVWATCTEPLVEGQPVNIGAPIPGVSALVLDARLNPAPVGVVGELYLSGPALARGYVGRAELTAERFVANPYGGAGTRIYRTGDLARWTSAGTLDYLGRADTQIKLRGQRIELGEIENTLLACPQVTQAAASVHHSNAGVNLVAYISVEQSTTVDEDVEVVEQWQHMYDELYGAEVGAPAFGMDFRGWNSSYTDEPISLEEMKEWRSATVDRIMALRPRRVLEIGAGSGLLLSQIAPHCERYVGTDMSAAAVHNLARALDELQIPWRDRVQLLAQPAHVTEGLPRGSFDTIILNSVVQYFPNAGYLADVIDNAMDLLGPGGTLFIGDVRNHSLQGAFQTGVALARTTTDDGGEIRQRVYRAVLGEPELLLAPEFFITWAAEHTSVVAGVGIEVKRGSGDNELTRYRYDVSIRKTPARACSLAKAPAWPWTRCAGLSGLHTELTTQSPAIVRVTGIPRAGVITDVQIEQALAAAMPLAEALAQASATADSDAVTPEQLHQLGEAAGYRVAVTWGAQPGTLDAVFIRAADPGAGHTTSLTDLYLPASTGAQLRSVHANDPHTNTKVSAVRQWVGARLPDYMVPTQIVVLEEFPLTSSGKVDRKALPAPVFAATPFRDPQTETEKIVAEVFGEVLGVDRVGLDDDFFALGGDSLIATQVSARLQSALGRDVSVRYLFEAPTVGGLAAYLHRHRGAAARPPLQAMPRPERIPLSYAQQRLWFIDQVQGPSPVYNMAVALRLSGRLDAEALGVALADVVGRQESLRTVFAATEGTPQQLVVPAERADFGWQVVDAIGWSEGRLQEAIGAVARHSFDLATEIPLRARVFRVSEDEHVLVAVVHHIAADGWSITPLVAELGVAYASRCAGQAPNWAPLPVQYADYTLWQREYLGDLADSDSRIAAQLAYWEQALVGLPERLMLPTDRPYPAVADHRGAGVVVDWPAELQQQVARVAREHNATSSMVVQAALAVLLSQISASSDVALGIASAGRGDPALDELVGFFVNTLVLRVDLAGDPTIAELLAQVRQRGLAAYEHQDVPFEVLVDRLKPTRSLTHHPLVQVMLTWQNLPWNSSGPAGGLVLGDVEVTPLRADTQTARMDLVFSLAERWTEAGDPAGIGGVVEFRTDVYDADSVEMLIERLRRLLVEITAGAGQRS</sequence>
<dbReference type="EMBL" id="MVHW01000029">
    <property type="protein sequence ID" value="ORB01543.1"/>
    <property type="molecule type" value="Genomic_DNA"/>
</dbReference>
<dbReference type="InterPro" id="IPR020806">
    <property type="entry name" value="PKS_PP-bd"/>
</dbReference>
<evidence type="ECO:0000313" key="7">
    <source>
        <dbReference type="EMBL" id="ORB01543.1"/>
    </source>
</evidence>
<dbReference type="FunFam" id="3.40.50.12780:FF:000012">
    <property type="entry name" value="Non-ribosomal peptide synthetase"/>
    <property type="match status" value="4"/>
</dbReference>
<feature type="domain" description="Carrier" evidence="6">
    <location>
        <begin position="961"/>
        <end position="1036"/>
    </location>
</feature>
<dbReference type="FunFam" id="3.40.50.980:FF:000001">
    <property type="entry name" value="Non-ribosomal peptide synthetase"/>
    <property type="match status" value="4"/>
</dbReference>
<dbReference type="InterPro" id="IPR023213">
    <property type="entry name" value="CAT-like_dom_sf"/>
</dbReference>
<dbReference type="InterPro" id="IPR009081">
    <property type="entry name" value="PP-bd_ACP"/>
</dbReference>
<gene>
    <name evidence="7" type="ORF">BST30_21040</name>
</gene>
<feature type="domain" description="Carrier" evidence="6">
    <location>
        <begin position="4546"/>
        <end position="4621"/>
    </location>
</feature>
<dbReference type="InterPro" id="IPR025110">
    <property type="entry name" value="AMP-bd_C"/>
</dbReference>
<dbReference type="PROSITE" id="PS00012">
    <property type="entry name" value="PHOSPHOPANTETHEINE"/>
    <property type="match status" value="5"/>
</dbReference>
<dbReference type="Gene3D" id="3.40.50.980">
    <property type="match status" value="4"/>
</dbReference>
<dbReference type="SUPFAM" id="SSF53335">
    <property type="entry name" value="S-adenosyl-L-methionine-dependent methyltransferases"/>
    <property type="match status" value="2"/>
</dbReference>
<dbReference type="RefSeq" id="WP_169926972.1">
    <property type="nucleotide sequence ID" value="NZ_AP022590.1"/>
</dbReference>
<dbReference type="FunFam" id="1.10.1200.10:FF:000016">
    <property type="entry name" value="Non-ribosomal peptide synthase"/>
    <property type="match status" value="2"/>
</dbReference>
<dbReference type="SUPFAM" id="SSF56801">
    <property type="entry name" value="Acetyl-CoA synthetase-like"/>
    <property type="match status" value="5"/>
</dbReference>
<dbReference type="GO" id="GO:0009403">
    <property type="term" value="P:toxin biosynthetic process"/>
    <property type="evidence" value="ECO:0007669"/>
    <property type="project" value="UniProtKB-ARBA"/>
</dbReference>
<dbReference type="InterPro" id="IPR013217">
    <property type="entry name" value="Methyltransf_12"/>
</dbReference>
<dbReference type="STRING" id="560555.BST30_21040"/>
<proteinExistence type="inferred from homology"/>
<dbReference type="InterPro" id="IPR020845">
    <property type="entry name" value="AMP-binding_CS"/>
</dbReference>
<dbReference type="PROSITE" id="PS50075">
    <property type="entry name" value="CARRIER"/>
    <property type="match status" value="5"/>
</dbReference>
<accession>A0A1X0FIG9</accession>
<dbReference type="Gene3D" id="3.30.300.30">
    <property type="match status" value="7"/>
</dbReference>
<dbReference type="InterPro" id="IPR010071">
    <property type="entry name" value="AA_adenyl_dom"/>
</dbReference>
<dbReference type="Gene3D" id="3.40.50.150">
    <property type="entry name" value="Vaccinia Virus protein VP39"/>
    <property type="match status" value="2"/>
</dbReference>
<dbReference type="InterPro" id="IPR000873">
    <property type="entry name" value="AMP-dep_synth/lig_dom"/>
</dbReference>
<dbReference type="SMART" id="SM00823">
    <property type="entry name" value="PKS_PP"/>
    <property type="match status" value="5"/>
</dbReference>
<evidence type="ECO:0000256" key="3">
    <source>
        <dbReference type="ARBA" id="ARBA00022450"/>
    </source>
</evidence>
<evidence type="ECO:0000256" key="4">
    <source>
        <dbReference type="ARBA" id="ARBA00022553"/>
    </source>
</evidence>
<name>A0A1X0FIG9_MYCNT</name>
<dbReference type="GO" id="GO:0043041">
    <property type="term" value="P:amino acid activation for nonribosomal peptide biosynthetic process"/>
    <property type="evidence" value="ECO:0007669"/>
    <property type="project" value="TreeGrafter"/>
</dbReference>
<dbReference type="InterPro" id="IPR001242">
    <property type="entry name" value="Condensation_dom"/>
</dbReference>
<feature type="domain" description="Carrier" evidence="6">
    <location>
        <begin position="2439"/>
        <end position="2514"/>
    </location>
</feature>
<dbReference type="NCBIfam" id="NF003417">
    <property type="entry name" value="PRK04813.1"/>
    <property type="match status" value="7"/>
</dbReference>
<dbReference type="FunFam" id="3.30.300.30:FF:000010">
    <property type="entry name" value="Enterobactin synthetase component F"/>
    <property type="match status" value="3"/>
</dbReference>
<dbReference type="Gene3D" id="2.30.38.10">
    <property type="entry name" value="Luciferase, Domain 3"/>
    <property type="match status" value="2"/>
</dbReference>
<protein>
    <recommendedName>
        <fullName evidence="6">Carrier domain-containing protein</fullName>
    </recommendedName>
</protein>
<dbReference type="Pfam" id="PF00668">
    <property type="entry name" value="Condensation"/>
    <property type="match status" value="6"/>
</dbReference>
<reference evidence="7 8" key="1">
    <citation type="submission" date="2017-02" db="EMBL/GenBank/DDBJ databases">
        <title>The new phylogeny of genus Mycobacterium.</title>
        <authorList>
            <person name="Tortoli E."/>
            <person name="Trovato A."/>
            <person name="Cirillo D.M."/>
        </authorList>
    </citation>
    <scope>NUCLEOTIDE SEQUENCE [LARGE SCALE GENOMIC DNA]</scope>
    <source>
        <strain evidence="7 8">DSM 45255</strain>
    </source>
</reference>
<dbReference type="CDD" id="cd19540">
    <property type="entry name" value="LCL_NRPS-like"/>
    <property type="match status" value="5"/>
</dbReference>
<dbReference type="InterPro" id="IPR042099">
    <property type="entry name" value="ANL_N_sf"/>
</dbReference>
<comment type="caution">
    <text evidence="7">The sequence shown here is derived from an EMBL/GenBank/DDBJ whole genome shotgun (WGS) entry which is preliminary data.</text>
</comment>
<dbReference type="Gene3D" id="3.40.50.12780">
    <property type="entry name" value="N-terminal domain of ligase-like"/>
    <property type="match status" value="3"/>
</dbReference>
<dbReference type="SMART" id="SM01294">
    <property type="entry name" value="PKS_PP_betabranch"/>
    <property type="match status" value="1"/>
</dbReference>
<dbReference type="FunFam" id="3.30.559.10:FF:000012">
    <property type="entry name" value="Non-ribosomal peptide synthetase"/>
    <property type="match status" value="2"/>
</dbReference>
<comment type="similarity">
    <text evidence="2">Belongs to the ATP-dependent AMP-binding enzyme family.</text>
</comment>
<evidence type="ECO:0000259" key="6">
    <source>
        <dbReference type="PROSITE" id="PS50075"/>
    </source>
</evidence>
<keyword evidence="5" id="KW-0677">Repeat</keyword>
<dbReference type="SUPFAM" id="SSF47336">
    <property type="entry name" value="ACP-like"/>
    <property type="match status" value="5"/>
</dbReference>
<dbReference type="Pfam" id="PF13193">
    <property type="entry name" value="AMP-binding_C"/>
    <property type="match status" value="3"/>
</dbReference>
<dbReference type="Gene3D" id="3.30.559.10">
    <property type="entry name" value="Chloramphenicol acetyltransferase-like domain"/>
    <property type="match status" value="6"/>
</dbReference>
<dbReference type="GO" id="GO:0031177">
    <property type="term" value="F:phosphopantetheine binding"/>
    <property type="evidence" value="ECO:0007669"/>
    <property type="project" value="InterPro"/>
</dbReference>
<evidence type="ECO:0000256" key="1">
    <source>
        <dbReference type="ARBA" id="ARBA00001957"/>
    </source>
</evidence>
<dbReference type="InterPro" id="IPR006162">
    <property type="entry name" value="Ppantetheine_attach_site"/>
</dbReference>
<dbReference type="Pfam" id="PF00550">
    <property type="entry name" value="PP-binding"/>
    <property type="match status" value="5"/>
</dbReference>
<dbReference type="PANTHER" id="PTHR45527">
    <property type="entry name" value="NONRIBOSOMAL PEPTIDE SYNTHETASE"/>
    <property type="match status" value="1"/>
</dbReference>
<dbReference type="SUPFAM" id="SSF52777">
    <property type="entry name" value="CoA-dependent acyltransferases"/>
    <property type="match status" value="12"/>
</dbReference>
<dbReference type="PANTHER" id="PTHR45527:SF1">
    <property type="entry name" value="FATTY ACID SYNTHASE"/>
    <property type="match status" value="1"/>
</dbReference>
<dbReference type="Gene3D" id="3.30.559.30">
    <property type="entry name" value="Nonribosomal peptide synthetase, condensation domain"/>
    <property type="match status" value="6"/>
</dbReference>
<dbReference type="Pfam" id="PF00501">
    <property type="entry name" value="AMP-binding"/>
    <property type="match status" value="5"/>
</dbReference>
<evidence type="ECO:0000256" key="2">
    <source>
        <dbReference type="ARBA" id="ARBA00006432"/>
    </source>
</evidence>
<keyword evidence="4" id="KW-0597">Phosphoprotein</keyword>
<dbReference type="FunFam" id="2.30.38.10:FF:000001">
    <property type="entry name" value="Non-ribosomal peptide synthetase PvdI"/>
    <property type="match status" value="1"/>
</dbReference>
<dbReference type="FunFam" id="1.10.1200.10:FF:000005">
    <property type="entry name" value="Nonribosomal peptide synthetase 1"/>
    <property type="match status" value="3"/>
</dbReference>